<evidence type="ECO:0000313" key="2">
    <source>
        <dbReference type="Proteomes" id="UP000516072"/>
    </source>
</evidence>
<protein>
    <submittedName>
        <fullName evidence="1">Putative Lipoprotein</fullName>
    </submittedName>
</protein>
<organism evidence="1 2">
    <name type="scientific">Candidatus Nitrosacidococcus tergens</name>
    <dbReference type="NCBI Taxonomy" id="553981"/>
    <lineage>
        <taxon>Bacteria</taxon>
        <taxon>Pseudomonadati</taxon>
        <taxon>Pseudomonadota</taxon>
        <taxon>Gammaproteobacteria</taxon>
        <taxon>Chromatiales</taxon>
        <taxon>Chromatiaceae</taxon>
        <taxon>Candidatus Nitrosacidococcus</taxon>
    </lineage>
</organism>
<dbReference type="KEGG" id="ntg:NSCAC_0261"/>
<dbReference type="PANTHER" id="PTHR39335">
    <property type="entry name" value="BLL4220 PROTEIN"/>
    <property type="match status" value="1"/>
</dbReference>
<proteinExistence type="predicted"/>
<keyword evidence="2" id="KW-1185">Reference proteome</keyword>
<dbReference type="RefSeq" id="WP_197744636.1">
    <property type="nucleotide sequence ID" value="NZ_LR778175.1"/>
</dbReference>
<dbReference type="InterPro" id="IPR005297">
    <property type="entry name" value="Lipoprotein_repeat"/>
</dbReference>
<sequence length="189" mass="21079">MKNPVTYSVQGAIAFILFFGWGSVQALSTAEKSPYGTYLTDINGGNSLYISQADEQGKASHCYRRCNKVWRPVISIGSNDQINSSFLGLNSYFLSNIQYGKDEVMHIAYDHNALPIADKKVNKFLLGTIIREDGLVQITYNGWPLYYYLNDFGPNDTHGQGRISLGSKWALITPEGKAINTPTTTFARY</sequence>
<accession>A0A7G1Q7V4</accession>
<keyword evidence="1" id="KW-0449">Lipoprotein</keyword>
<gene>
    <name evidence="1" type="ORF">NSCAC_0261</name>
</gene>
<evidence type="ECO:0000313" key="1">
    <source>
        <dbReference type="EMBL" id="CAB1274623.1"/>
    </source>
</evidence>
<dbReference type="GO" id="GO:0043448">
    <property type="term" value="P:alkane catabolic process"/>
    <property type="evidence" value="ECO:0007669"/>
    <property type="project" value="TreeGrafter"/>
</dbReference>
<reference evidence="1 2" key="1">
    <citation type="submission" date="2020-03" db="EMBL/GenBank/DDBJ databases">
        <authorList>
            <person name="Picone N."/>
        </authorList>
    </citation>
    <scope>NUCLEOTIDE SEQUENCE [LARGE SCALE GENOMIC DNA]</scope>
    <source>
        <strain evidence="1">NSCAC1</strain>
    </source>
</reference>
<dbReference type="EMBL" id="LR778175">
    <property type="protein sequence ID" value="CAB1274623.1"/>
    <property type="molecule type" value="Genomic_DNA"/>
</dbReference>
<dbReference type="AlphaFoldDB" id="A0A7G1Q7V4"/>
<dbReference type="PANTHER" id="PTHR39335:SF1">
    <property type="entry name" value="BLL4220 PROTEIN"/>
    <property type="match status" value="1"/>
</dbReference>
<dbReference type="Proteomes" id="UP000516072">
    <property type="component" value="Chromosome"/>
</dbReference>
<dbReference type="Pfam" id="PF03640">
    <property type="entry name" value="Lipoprotein_15"/>
    <property type="match status" value="1"/>
</dbReference>
<name>A0A7G1Q7V4_9GAMM</name>